<dbReference type="OrthoDB" id="4094614at2759"/>
<keyword evidence="6" id="KW-1185">Reference proteome</keyword>
<evidence type="ECO:0000313" key="5">
    <source>
        <dbReference type="EMBL" id="KAH0536573.1"/>
    </source>
</evidence>
<dbReference type="InterPro" id="IPR018466">
    <property type="entry name" value="Kre9/Knh1-like_N"/>
</dbReference>
<keyword evidence="2" id="KW-1133">Transmembrane helix</keyword>
<feature type="domain" description="Yeast cell wall synthesis Kre9/Knh1-like N-terminal" evidence="4">
    <location>
        <begin position="34"/>
        <end position="122"/>
    </location>
</feature>
<keyword evidence="2" id="KW-0472">Membrane</keyword>
<evidence type="ECO:0000256" key="3">
    <source>
        <dbReference type="SAM" id="SignalP"/>
    </source>
</evidence>
<evidence type="ECO:0000256" key="1">
    <source>
        <dbReference type="ARBA" id="ARBA00022729"/>
    </source>
</evidence>
<feature type="transmembrane region" description="Helical" evidence="2">
    <location>
        <begin position="211"/>
        <end position="229"/>
    </location>
</feature>
<organism evidence="5 6">
    <name type="scientific">Glutinoglossum americanum</name>
    <dbReference type="NCBI Taxonomy" id="1670608"/>
    <lineage>
        <taxon>Eukaryota</taxon>
        <taxon>Fungi</taxon>
        <taxon>Dikarya</taxon>
        <taxon>Ascomycota</taxon>
        <taxon>Pezizomycotina</taxon>
        <taxon>Geoglossomycetes</taxon>
        <taxon>Geoglossales</taxon>
        <taxon>Geoglossaceae</taxon>
        <taxon>Glutinoglossum</taxon>
    </lineage>
</organism>
<dbReference type="AlphaFoldDB" id="A0A9P8I112"/>
<name>A0A9P8I112_9PEZI</name>
<dbReference type="InterPro" id="IPR052982">
    <property type="entry name" value="SRP1/TIP1-like"/>
</dbReference>
<evidence type="ECO:0000313" key="6">
    <source>
        <dbReference type="Proteomes" id="UP000698800"/>
    </source>
</evidence>
<evidence type="ECO:0000259" key="4">
    <source>
        <dbReference type="Pfam" id="PF10342"/>
    </source>
</evidence>
<proteinExistence type="predicted"/>
<comment type="caution">
    <text evidence="5">The sequence shown here is derived from an EMBL/GenBank/DDBJ whole genome shotgun (WGS) entry which is preliminary data.</text>
</comment>
<keyword evidence="2" id="KW-0812">Transmembrane</keyword>
<feature type="signal peptide" evidence="3">
    <location>
        <begin position="1"/>
        <end position="19"/>
    </location>
</feature>
<dbReference type="Proteomes" id="UP000698800">
    <property type="component" value="Unassembled WGS sequence"/>
</dbReference>
<dbReference type="PANTHER" id="PTHR40633:SF1">
    <property type="entry name" value="GPI ANCHORED SERINE-THREONINE RICH PROTEIN (AFU_ORTHOLOGUE AFUA_1G03630)"/>
    <property type="match status" value="1"/>
</dbReference>
<dbReference type="EMBL" id="JAGHQL010000195">
    <property type="protein sequence ID" value="KAH0536573.1"/>
    <property type="molecule type" value="Genomic_DNA"/>
</dbReference>
<dbReference type="Pfam" id="PF10342">
    <property type="entry name" value="Kre9_KNH"/>
    <property type="match status" value="1"/>
</dbReference>
<feature type="chain" id="PRO_5040118267" description="Yeast cell wall synthesis Kre9/Knh1-like N-terminal domain-containing protein" evidence="3">
    <location>
        <begin position="20"/>
        <end position="230"/>
    </location>
</feature>
<accession>A0A9P8I112</accession>
<sequence>MRFSLAAAFIASVASLAAAFTTPVGEPSGNPIAKPGLGEIVPVGKPYAITWNPTTPGTVSILLLRGPSTNVVPIATLVEGLDNAGTYMWTPSTSLEDDVTHYGLQLIVDGTGQFQYSTQFGISNPSGPSPSGTAKPSAAAVNATSTYNSTTKAHTTTHYTASTGHPSANTTSAKPTYSVTIQSTLYTTASAHASATAAATAAAPTGAAGQIIVSLGSLFLAVAAMFSLAF</sequence>
<evidence type="ECO:0000256" key="2">
    <source>
        <dbReference type="SAM" id="Phobius"/>
    </source>
</evidence>
<gene>
    <name evidence="5" type="ORF">FGG08_006557</name>
</gene>
<reference evidence="5" key="1">
    <citation type="submission" date="2021-03" db="EMBL/GenBank/DDBJ databases">
        <title>Comparative genomics and phylogenomic investigation of the class Geoglossomycetes provide insights into ecological specialization and systematics.</title>
        <authorList>
            <person name="Melie T."/>
            <person name="Pirro S."/>
            <person name="Miller A.N."/>
            <person name="Quandt A."/>
        </authorList>
    </citation>
    <scope>NUCLEOTIDE SEQUENCE</scope>
    <source>
        <strain evidence="5">GBOQ0MN5Z8</strain>
    </source>
</reference>
<dbReference type="PANTHER" id="PTHR40633">
    <property type="entry name" value="MATRIX PROTEIN, PUTATIVE (AFU_ORTHOLOGUE AFUA_8G05410)-RELATED"/>
    <property type="match status" value="1"/>
</dbReference>
<keyword evidence="1 3" id="KW-0732">Signal</keyword>
<protein>
    <recommendedName>
        <fullName evidence="4">Yeast cell wall synthesis Kre9/Knh1-like N-terminal domain-containing protein</fullName>
    </recommendedName>
</protein>